<protein>
    <submittedName>
        <fullName evidence="6">DoxX family membrane protein</fullName>
    </submittedName>
</protein>
<organism evidence="6 7">
    <name type="scientific">Pseudoduganella flava</name>
    <dbReference type="NCBI Taxonomy" id="871742"/>
    <lineage>
        <taxon>Bacteria</taxon>
        <taxon>Pseudomonadati</taxon>
        <taxon>Pseudomonadota</taxon>
        <taxon>Betaproteobacteria</taxon>
        <taxon>Burkholderiales</taxon>
        <taxon>Oxalobacteraceae</taxon>
        <taxon>Telluria group</taxon>
        <taxon>Pseudoduganella</taxon>
    </lineage>
</organism>
<gene>
    <name evidence="6" type="ORF">GO485_24950</name>
</gene>
<accession>A0ABX6FZJ4</accession>
<comment type="subcellular location">
    <subcellularLocation>
        <location evidence="1">Membrane</location>
        <topology evidence="1">Multi-pass membrane protein</topology>
    </subcellularLocation>
</comment>
<keyword evidence="2 5" id="KW-0812">Transmembrane</keyword>
<evidence type="ECO:0000256" key="2">
    <source>
        <dbReference type="ARBA" id="ARBA00022692"/>
    </source>
</evidence>
<dbReference type="InterPro" id="IPR032808">
    <property type="entry name" value="DoxX"/>
</dbReference>
<dbReference type="Pfam" id="PF13564">
    <property type="entry name" value="DoxX_2"/>
    <property type="match status" value="1"/>
</dbReference>
<keyword evidence="3 5" id="KW-1133">Transmembrane helix</keyword>
<keyword evidence="7" id="KW-1185">Reference proteome</keyword>
<dbReference type="EMBL" id="CP046904">
    <property type="protein sequence ID" value="QGZ41977.1"/>
    <property type="molecule type" value="Genomic_DNA"/>
</dbReference>
<name>A0ABX6FZJ4_9BURK</name>
<evidence type="ECO:0000313" key="6">
    <source>
        <dbReference type="EMBL" id="QGZ41977.1"/>
    </source>
</evidence>
<feature type="transmembrane region" description="Helical" evidence="5">
    <location>
        <begin position="94"/>
        <end position="114"/>
    </location>
</feature>
<proteinExistence type="predicted"/>
<feature type="transmembrane region" description="Helical" evidence="5">
    <location>
        <begin position="66"/>
        <end position="87"/>
    </location>
</feature>
<reference evidence="6 7" key="1">
    <citation type="submission" date="2019-12" db="EMBL/GenBank/DDBJ databases">
        <title>Draft Genome Sequences of Six Type Strains of the Genus Massilia.</title>
        <authorList>
            <person name="Miess H."/>
            <person name="Frediansyah A."/>
            <person name="Goeker M."/>
            <person name="Gross H."/>
        </authorList>
    </citation>
    <scope>NUCLEOTIDE SEQUENCE [LARGE SCALE GENOMIC DNA]</scope>
    <source>
        <strain evidence="6 7">DSM 26639</strain>
    </source>
</reference>
<feature type="transmembrane region" description="Helical" evidence="5">
    <location>
        <begin position="120"/>
        <end position="138"/>
    </location>
</feature>
<evidence type="ECO:0000313" key="7">
    <source>
        <dbReference type="Proteomes" id="UP000437862"/>
    </source>
</evidence>
<evidence type="ECO:0000256" key="5">
    <source>
        <dbReference type="SAM" id="Phobius"/>
    </source>
</evidence>
<evidence type="ECO:0000256" key="3">
    <source>
        <dbReference type="ARBA" id="ARBA00022989"/>
    </source>
</evidence>
<evidence type="ECO:0000256" key="4">
    <source>
        <dbReference type="ARBA" id="ARBA00023136"/>
    </source>
</evidence>
<keyword evidence="4 5" id="KW-0472">Membrane</keyword>
<evidence type="ECO:0000256" key="1">
    <source>
        <dbReference type="ARBA" id="ARBA00004141"/>
    </source>
</evidence>
<dbReference type="Proteomes" id="UP000437862">
    <property type="component" value="Chromosome"/>
</dbReference>
<sequence>MSATLNARSRMSSLSHPVPNKYLNRSLWFAQFFVAFVFLASGLSKLFLPIPELAAMMTWPGQYPVAFVRSIGLVDMAGGIGIVLPSLTRIRPWLTVLAALCCVVLQMLAIAFHASRGEFSVLPLNFLLLPLCAFVLWGRGKRMPIASRGATAAHPR</sequence>